<dbReference type="Gene3D" id="3.40.710.10">
    <property type="entry name" value="DD-peptidase/beta-lactamase superfamily"/>
    <property type="match status" value="1"/>
</dbReference>
<protein>
    <submittedName>
        <fullName evidence="3">Beta-lactamase family protein</fullName>
    </submittedName>
</protein>
<dbReference type="AlphaFoldDB" id="A0A6G7IX75"/>
<evidence type="ECO:0000313" key="4">
    <source>
        <dbReference type="Proteomes" id="UP000502928"/>
    </source>
</evidence>
<gene>
    <name evidence="3" type="ORF">GVT53_00070</name>
</gene>
<keyword evidence="4" id="KW-1185">Reference proteome</keyword>
<dbReference type="PANTHER" id="PTHR22935">
    <property type="entry name" value="PENICILLIN-BINDING PROTEIN"/>
    <property type="match status" value="1"/>
</dbReference>
<comment type="similarity">
    <text evidence="1">Belongs to the beta-lactamase family.</text>
</comment>
<dbReference type="PANTHER" id="PTHR22935:SF95">
    <property type="entry name" value="BETA-LACTAMASE-LIKE 1-RELATED"/>
    <property type="match status" value="1"/>
</dbReference>
<dbReference type="Proteomes" id="UP000502928">
    <property type="component" value="Chromosome"/>
</dbReference>
<dbReference type="InterPro" id="IPR051478">
    <property type="entry name" value="Beta-lactamase-like_AB/R"/>
</dbReference>
<evidence type="ECO:0000256" key="1">
    <source>
        <dbReference type="ARBA" id="ARBA00038473"/>
    </source>
</evidence>
<dbReference type="InterPro" id="IPR001466">
    <property type="entry name" value="Beta-lactam-related"/>
</dbReference>
<dbReference type="SUPFAM" id="SSF56601">
    <property type="entry name" value="beta-lactamase/transpeptidase-like"/>
    <property type="match status" value="1"/>
</dbReference>
<dbReference type="RefSeq" id="WP_166246877.1">
    <property type="nucleotide sequence ID" value="NZ_CP049616.1"/>
</dbReference>
<organism evidence="3 4">
    <name type="scientific">Flagellimonas oceani</name>
    <dbReference type="NCBI Taxonomy" id="2698672"/>
    <lineage>
        <taxon>Bacteria</taxon>
        <taxon>Pseudomonadati</taxon>
        <taxon>Bacteroidota</taxon>
        <taxon>Flavobacteriia</taxon>
        <taxon>Flavobacteriales</taxon>
        <taxon>Flavobacteriaceae</taxon>
        <taxon>Flagellimonas</taxon>
    </lineage>
</organism>
<name>A0A6G7IX75_9FLAO</name>
<dbReference type="EMBL" id="CP049616">
    <property type="protein sequence ID" value="QII43156.1"/>
    <property type="molecule type" value="Genomic_DNA"/>
</dbReference>
<accession>A0A6G7IX75</accession>
<dbReference type="PROSITE" id="PS51257">
    <property type="entry name" value="PROKAR_LIPOPROTEIN"/>
    <property type="match status" value="1"/>
</dbReference>
<dbReference type="InterPro" id="IPR012338">
    <property type="entry name" value="Beta-lactam/transpept-like"/>
</dbReference>
<reference evidence="3 4" key="1">
    <citation type="submission" date="2020-02" db="EMBL/GenBank/DDBJ databases">
        <title>Complete genome of Muricauda sp. 501str8.</title>
        <authorList>
            <person name="Dong B."/>
            <person name="Zhu S."/>
            <person name="Yang J."/>
            <person name="Chen J."/>
        </authorList>
    </citation>
    <scope>NUCLEOTIDE SEQUENCE [LARGE SCALE GENOMIC DNA]</scope>
    <source>
        <strain evidence="3 4">501str8</strain>
    </source>
</reference>
<evidence type="ECO:0000313" key="3">
    <source>
        <dbReference type="EMBL" id="QII43156.1"/>
    </source>
</evidence>
<evidence type="ECO:0000259" key="2">
    <source>
        <dbReference type="Pfam" id="PF00144"/>
    </source>
</evidence>
<proteinExistence type="inferred from homology"/>
<dbReference type="KEGG" id="mut:GVT53_00070"/>
<feature type="domain" description="Beta-lactamase-related" evidence="2">
    <location>
        <begin position="43"/>
        <end position="277"/>
    </location>
</feature>
<sequence>MKHILGIFGVLLFAACGQNSGQKKMSISPKLESVRDSVDTYFTKLTELERFNGVLLVYKNDTLLLDKAYNLNRDSSSSTYVTTDFQFDIHSISKLMTHYLMAQLELDGKLSMDQTLDAYFDDFPRGSEITLSMLLEHKSGLPRELMGFEGEEYQLTSDEILELSKEQALLFRPGTDVQYSNVGYEILYYIIASMYGKSFSQCVVDEIFGPLGMDSSGVHFFVKENRVKNMAQNHVLKDGKITPVDNIQKDEFRNARLFSTADDLKKFMDHIKQEPYASILKDKNGVLAKDGGSKGIRAQVYSDLHNHFDFVLLANYDEIPFFEAIDDMVKLLNSEKVDYPKEINRKAIAIDEGVLQKYAGAYTFADFDGLVLEVRVENGHLALFQKGEKIGELQAESPTVFFEDPKAAESFEFVKNESGTYDALMGWKGIVVAGKRN</sequence>
<dbReference type="Pfam" id="PF00144">
    <property type="entry name" value="Beta-lactamase"/>
    <property type="match status" value="1"/>
</dbReference>